<comment type="caution">
    <text evidence="1">The sequence shown here is derived from an EMBL/GenBank/DDBJ whole genome shotgun (WGS) entry which is preliminary data.</text>
</comment>
<name>A0ACC3NAN1_9PEZI</name>
<organism evidence="1 2">
    <name type="scientific">Vermiconidia calcicola</name>
    <dbReference type="NCBI Taxonomy" id="1690605"/>
    <lineage>
        <taxon>Eukaryota</taxon>
        <taxon>Fungi</taxon>
        <taxon>Dikarya</taxon>
        <taxon>Ascomycota</taxon>
        <taxon>Pezizomycotina</taxon>
        <taxon>Dothideomycetes</taxon>
        <taxon>Dothideomycetidae</taxon>
        <taxon>Mycosphaerellales</taxon>
        <taxon>Extremaceae</taxon>
        <taxon>Vermiconidia</taxon>
    </lineage>
</organism>
<dbReference type="Proteomes" id="UP001281147">
    <property type="component" value="Unassembled WGS sequence"/>
</dbReference>
<sequence>MAKDAQRSFELSRVRENQRRSRARRKEYLQELENKYHECERTGATASAELQAAARKVLDENRRLRQILRQQGFTDAHIDTLLVAQPPEAQQDFYHVPPLENALGPKPSCSGRSNIQGPRHTSRTPSSPSQSAPQPHLERQSSPLRIETSRGPPTTTHRSSIFLEPGTEVVNVADPDRTTTPVTEDRSRHALGFGETFDWQVSGYSPQELVDDTASLAEYPDTSSCHAAADAIRTVNPGLGQELEEELGCSDGKDCSVPNTFVFHVMDRYL</sequence>
<protein>
    <submittedName>
        <fullName evidence="1">Uncharacterized protein</fullName>
    </submittedName>
</protein>
<evidence type="ECO:0000313" key="2">
    <source>
        <dbReference type="Proteomes" id="UP001281147"/>
    </source>
</evidence>
<evidence type="ECO:0000313" key="1">
    <source>
        <dbReference type="EMBL" id="KAK3712829.1"/>
    </source>
</evidence>
<proteinExistence type="predicted"/>
<gene>
    <name evidence="1" type="ORF">LTR37_008920</name>
</gene>
<keyword evidence="2" id="KW-1185">Reference proteome</keyword>
<dbReference type="EMBL" id="JAUTXU010000067">
    <property type="protein sequence ID" value="KAK3712829.1"/>
    <property type="molecule type" value="Genomic_DNA"/>
</dbReference>
<reference evidence="1" key="1">
    <citation type="submission" date="2023-07" db="EMBL/GenBank/DDBJ databases">
        <title>Black Yeasts Isolated from many extreme environments.</title>
        <authorList>
            <person name="Coleine C."/>
            <person name="Stajich J.E."/>
            <person name="Selbmann L."/>
        </authorList>
    </citation>
    <scope>NUCLEOTIDE SEQUENCE</scope>
    <source>
        <strain evidence="1">CCFEE 5714</strain>
    </source>
</reference>
<accession>A0ACC3NAN1</accession>